<protein>
    <recommendedName>
        <fullName evidence="3">Pilus assembly protein</fullName>
    </recommendedName>
</protein>
<gene>
    <name evidence="2" type="ORF">CBLFYP116_05671</name>
</gene>
<keyword evidence="1" id="KW-0812">Transmembrane</keyword>
<evidence type="ECO:0000256" key="1">
    <source>
        <dbReference type="SAM" id="Phobius"/>
    </source>
</evidence>
<name>A0A6N2XT69_9FIRM</name>
<dbReference type="EMBL" id="CACRTF010000024">
    <property type="protein sequence ID" value="VYT56740.1"/>
    <property type="molecule type" value="Genomic_DNA"/>
</dbReference>
<dbReference type="AlphaFoldDB" id="A0A6N2XT69"/>
<reference evidence="2" key="1">
    <citation type="submission" date="2019-11" db="EMBL/GenBank/DDBJ databases">
        <authorList>
            <person name="Feng L."/>
        </authorList>
    </citation>
    <scope>NUCLEOTIDE SEQUENCE</scope>
    <source>
        <strain evidence="2">CbolteaeLFYP116</strain>
    </source>
</reference>
<feature type="transmembrane region" description="Helical" evidence="1">
    <location>
        <begin position="56"/>
        <end position="76"/>
    </location>
</feature>
<dbReference type="RefSeq" id="WP_002577191.1">
    <property type="nucleotide sequence ID" value="NZ_BAABZS010000001.1"/>
</dbReference>
<dbReference type="GeneID" id="23115485"/>
<keyword evidence="1" id="KW-1133">Transmembrane helix</keyword>
<evidence type="ECO:0008006" key="3">
    <source>
        <dbReference type="Google" id="ProtNLM"/>
    </source>
</evidence>
<evidence type="ECO:0000313" key="2">
    <source>
        <dbReference type="EMBL" id="VYT56740.1"/>
    </source>
</evidence>
<organism evidence="2">
    <name type="scientific">Enterocloster bolteae</name>
    <dbReference type="NCBI Taxonomy" id="208479"/>
    <lineage>
        <taxon>Bacteria</taxon>
        <taxon>Bacillati</taxon>
        <taxon>Bacillota</taxon>
        <taxon>Clostridia</taxon>
        <taxon>Lachnospirales</taxon>
        <taxon>Lachnospiraceae</taxon>
        <taxon>Enterocloster</taxon>
    </lineage>
</organism>
<sequence length="346" mass="37480">MMPFFLVQNKKINSYCLDKKTAKINTTAPLQVRKCCRLLHEKGALSWSSCQMQGSLSIEAALSLSLFLFFCFCLIMPMKMLDRQRQIQAVMESVGEELSQYAYVEYCFRTAEEGGAEVDVGRAEDTASSVLAAAYASARIMGEINREWVEAVSFEGTDIGEDEMVHIVMRYRMRLPFSVLGVSSIPVEQVCSRRMWNGADGERFGDGDRDGDGEEDEIVYIGKNSTRYHRLRTCHYLYNDLKAVDSGAVGELRNESGGRYSPCGTCGGGFGGTGSGGTGSGGTGSGGTGSGGTGSGSMGSSGMVYVMPYGSSYHVSKSCRSIIAYVQAVPLPQVEYLGECSYCRGK</sequence>
<accession>A0A6N2XT69</accession>
<proteinExistence type="predicted"/>
<keyword evidence="1" id="KW-0472">Membrane</keyword>